<keyword evidence="8" id="KW-1185">Reference proteome</keyword>
<dbReference type="Gene3D" id="3.30.160.60">
    <property type="entry name" value="Classic Zinc Finger"/>
    <property type="match status" value="2"/>
</dbReference>
<evidence type="ECO:0000256" key="3">
    <source>
        <dbReference type="ARBA" id="ARBA00022771"/>
    </source>
</evidence>
<dbReference type="SUPFAM" id="SSF57667">
    <property type="entry name" value="beta-beta-alpha zinc fingers"/>
    <property type="match status" value="2"/>
</dbReference>
<dbReference type="Proteomes" id="UP001608902">
    <property type="component" value="Unassembled WGS sequence"/>
</dbReference>
<feature type="domain" description="C2H2-type" evidence="6">
    <location>
        <begin position="130"/>
        <end position="157"/>
    </location>
</feature>
<dbReference type="InterPro" id="IPR013087">
    <property type="entry name" value="Znf_C2H2_type"/>
</dbReference>
<dbReference type="PROSITE" id="PS50157">
    <property type="entry name" value="ZINC_FINGER_C2H2_2"/>
    <property type="match status" value="2"/>
</dbReference>
<evidence type="ECO:0000313" key="8">
    <source>
        <dbReference type="Proteomes" id="UP001608902"/>
    </source>
</evidence>
<keyword evidence="2" id="KW-0677">Repeat</keyword>
<dbReference type="GO" id="GO:0008270">
    <property type="term" value="F:zinc ion binding"/>
    <property type="evidence" value="ECO:0007669"/>
    <property type="project" value="UniProtKB-KW"/>
</dbReference>
<keyword evidence="1" id="KW-0479">Metal-binding</keyword>
<reference evidence="7 8" key="1">
    <citation type="submission" date="2024-08" db="EMBL/GenBank/DDBJ databases">
        <title>Gnathostoma spinigerum genome.</title>
        <authorList>
            <person name="Gonzalez-Bertolin B."/>
            <person name="Monzon S."/>
            <person name="Zaballos A."/>
            <person name="Jimenez P."/>
            <person name="Dekumyoy P."/>
            <person name="Varona S."/>
            <person name="Cuesta I."/>
            <person name="Sumanam S."/>
            <person name="Adisakwattana P."/>
            <person name="Gasser R.B."/>
            <person name="Hernandez-Gonzalez A."/>
            <person name="Young N.D."/>
            <person name="Perteguer M.J."/>
        </authorList>
    </citation>
    <scope>NUCLEOTIDE SEQUENCE [LARGE SCALE GENOMIC DNA]</scope>
    <source>
        <strain evidence="7">AL3</strain>
        <tissue evidence="7">Liver</tissue>
    </source>
</reference>
<comment type="caution">
    <text evidence="7">The sequence shown here is derived from an EMBL/GenBank/DDBJ whole genome shotgun (WGS) entry which is preliminary data.</text>
</comment>
<dbReference type="EMBL" id="JBGFUD010000128">
    <property type="protein sequence ID" value="MFH4973758.1"/>
    <property type="molecule type" value="Genomic_DNA"/>
</dbReference>
<dbReference type="InterPro" id="IPR036236">
    <property type="entry name" value="Znf_C2H2_sf"/>
</dbReference>
<evidence type="ECO:0000256" key="4">
    <source>
        <dbReference type="ARBA" id="ARBA00022833"/>
    </source>
</evidence>
<keyword evidence="4" id="KW-0862">Zinc</keyword>
<evidence type="ECO:0000256" key="5">
    <source>
        <dbReference type="PROSITE-ProRule" id="PRU00042"/>
    </source>
</evidence>
<sequence>MREIIDEKVAPVVVAANRCMDDNGPIDNSVASTCISKLATLPTPSRSPKYTAKQNRGCLNETERQIRKRRRGDIVNPANTLDGLVARRIDDFGTTDSLVKRYLTENEAIESPSDDIEMKRIETDPDVSTRTCSICGYQGKWVSEMIRHKRVHTNERPFKCKYCSRTSKWKADLIRHVAKTHGIRVVSKYSRSKAFEASNAAVSDLKSTTSAKASNKRHLKEFASFSLPERNDHASCTTVRGNGDDSLFHNILPLAHRCVICLFEQESLAVLISHLRNVHDVSPYECRCCGKSFVDARNAIDHFGNNQRCSHSNMAVNVLPTVLTCSQGGRTVPMDAYNDFSSFQQMMLRLLSSSLFDTGSLLSLANTVLSSNTSENLQQSSHFDSEFGLPHHLVEVGDKMKDDTCPSHERKGSGSTQMDEHGEAPVINQISANTFKPLDYLGKVKEDLFSSRTLLRDVTGKNLFKDNTVVGILPSAAPHIDVLLSNLQNTNHVMSALLKQSMVPNDFDSALAILKQGFNYAGSAALPYQPATGTAISNSSLAALLLTPELSSFYTNLAAANSTSEAKNAFLHLSDLFMGSLPTTSFKPSYGVDSPNSSLGSQNVESFGAFRKYARNTSQDVMHTDDVHEMLDVRINSGSHQVPERPSGRSSIAHTEKLVGVI</sequence>
<feature type="domain" description="C2H2-type" evidence="6">
    <location>
        <begin position="158"/>
        <end position="181"/>
    </location>
</feature>
<organism evidence="7 8">
    <name type="scientific">Gnathostoma spinigerum</name>
    <dbReference type="NCBI Taxonomy" id="75299"/>
    <lineage>
        <taxon>Eukaryota</taxon>
        <taxon>Metazoa</taxon>
        <taxon>Ecdysozoa</taxon>
        <taxon>Nematoda</taxon>
        <taxon>Chromadorea</taxon>
        <taxon>Rhabditida</taxon>
        <taxon>Spirurina</taxon>
        <taxon>Gnathostomatomorpha</taxon>
        <taxon>Gnathostomatoidea</taxon>
        <taxon>Gnathostomatidae</taxon>
        <taxon>Gnathostoma</taxon>
    </lineage>
</organism>
<proteinExistence type="predicted"/>
<accession>A0ABD6E293</accession>
<gene>
    <name evidence="7" type="ORF">AB6A40_000467</name>
</gene>
<keyword evidence="3 5" id="KW-0863">Zinc-finger</keyword>
<evidence type="ECO:0000256" key="1">
    <source>
        <dbReference type="ARBA" id="ARBA00022723"/>
    </source>
</evidence>
<dbReference type="AlphaFoldDB" id="A0ABD6E293"/>
<evidence type="ECO:0000256" key="2">
    <source>
        <dbReference type="ARBA" id="ARBA00022737"/>
    </source>
</evidence>
<dbReference type="PANTHER" id="PTHR24379">
    <property type="entry name" value="KRAB AND ZINC FINGER DOMAIN-CONTAINING"/>
    <property type="match status" value="1"/>
</dbReference>
<dbReference type="PANTHER" id="PTHR24379:SF121">
    <property type="entry name" value="C2H2-TYPE DOMAIN-CONTAINING PROTEIN"/>
    <property type="match status" value="1"/>
</dbReference>
<dbReference type="SMART" id="SM00355">
    <property type="entry name" value="ZnF_C2H2"/>
    <property type="match status" value="4"/>
</dbReference>
<evidence type="ECO:0000313" key="7">
    <source>
        <dbReference type="EMBL" id="MFH4973758.1"/>
    </source>
</evidence>
<evidence type="ECO:0000259" key="6">
    <source>
        <dbReference type="PROSITE" id="PS50157"/>
    </source>
</evidence>
<name>A0ABD6E293_9BILA</name>
<protein>
    <recommendedName>
        <fullName evidence="6">C2H2-type domain-containing protein</fullName>
    </recommendedName>
</protein>